<sequence>MDPNATVFAAIRRATAAALLLVMFTGCTHRDHDGAATTSSPAADGPKIPFTGLTQDLRFRWTAEPGIDLLTGPAVVIRAYRESFTLGGLMADPAYYYPGFDTSVPPKNYSTDNYAARPLVKGEEDLRSSGFQTTTPIVGTWRQHILSLTGDDAKGYTALVCSWDYATGVQQRDGTYRYANRLPPKAPGTVAPEIGTNVYLIVLAPPSSTEPNPVTTRQFGSSPKPTTDVFGGWKITLGMDYKSISIEPPIRWPEDVYQRDFNTCVSKAPDSYEKRRFYLTGEHPKADFPTLPADPGWPAAGT</sequence>
<evidence type="ECO:0000313" key="2">
    <source>
        <dbReference type="Proteomes" id="UP000190074"/>
    </source>
</evidence>
<name>A0A1T6ASA1_9MYCO</name>
<gene>
    <name evidence="1" type="ORF">SAMEA2259716_01466</name>
</gene>
<proteinExistence type="predicted"/>
<dbReference type="AlphaFoldDB" id="A0A1T6ASA1"/>
<organism evidence="1 2">
    <name type="scientific">Mycobacteroides abscessus subsp. massiliense</name>
    <dbReference type="NCBI Taxonomy" id="1962118"/>
    <lineage>
        <taxon>Bacteria</taxon>
        <taxon>Bacillati</taxon>
        <taxon>Actinomycetota</taxon>
        <taxon>Actinomycetes</taxon>
        <taxon>Mycobacteriales</taxon>
        <taxon>Mycobacteriaceae</taxon>
        <taxon>Mycobacteroides</taxon>
        <taxon>Mycobacteroides abscessus</taxon>
    </lineage>
</organism>
<dbReference type="Proteomes" id="UP000190074">
    <property type="component" value="Unassembled WGS sequence"/>
</dbReference>
<evidence type="ECO:0000313" key="1">
    <source>
        <dbReference type="EMBL" id="SKL74012.1"/>
    </source>
</evidence>
<reference evidence="1 2" key="1">
    <citation type="submission" date="2016-11" db="EMBL/GenBank/DDBJ databases">
        <authorList>
            <consortium name="Pathogen Informatics"/>
        </authorList>
    </citation>
    <scope>NUCLEOTIDE SEQUENCE [LARGE SCALE GENOMIC DNA]</scope>
    <source>
        <strain evidence="1 2">911</strain>
    </source>
</reference>
<accession>A0A1T6ASA1</accession>
<dbReference type="EMBL" id="FVGW01000002">
    <property type="protein sequence ID" value="SKL74012.1"/>
    <property type="molecule type" value="Genomic_DNA"/>
</dbReference>
<dbReference type="RefSeq" id="WP_005066623.1">
    <property type="nucleotide sequence ID" value="NZ_FVAI01000002.1"/>
</dbReference>
<protein>
    <submittedName>
        <fullName evidence="1">Membrane protein</fullName>
    </submittedName>
</protein>